<comment type="subcellular location">
    <subcellularLocation>
        <location evidence="2">Cell membrane</location>
    </subcellularLocation>
    <subcellularLocation>
        <location evidence="1">Membrane</location>
        <topology evidence="1">Single-pass membrane protein</topology>
    </subcellularLocation>
</comment>
<feature type="domain" description="Penicillin-binding protein dimerisation" evidence="14">
    <location>
        <begin position="63"/>
        <end position="255"/>
    </location>
</feature>
<feature type="region of interest" description="Disordered" evidence="11">
    <location>
        <begin position="665"/>
        <end position="704"/>
    </location>
</feature>
<evidence type="ECO:0000313" key="16">
    <source>
        <dbReference type="Proteomes" id="UP000032633"/>
    </source>
</evidence>
<feature type="transmembrane region" description="Helical" evidence="12">
    <location>
        <begin position="21"/>
        <end position="45"/>
    </location>
</feature>
<dbReference type="GO" id="GO:0008360">
    <property type="term" value="P:regulation of cell shape"/>
    <property type="evidence" value="ECO:0007669"/>
    <property type="project" value="UniProtKB-KW"/>
</dbReference>
<dbReference type="HOGENOM" id="CLU_009289_1_1_9"/>
<dbReference type="GO" id="GO:0051301">
    <property type="term" value="P:cell division"/>
    <property type="evidence" value="ECO:0007669"/>
    <property type="project" value="UniProtKB-KW"/>
</dbReference>
<sequence>MHEDDPQKRDVVNRRNFSLRLNVFFFAAFFLFSVLIVRLAILQFVEGPSLSKEESSMGTRNVKIPPIRGDIYDSSGYPIAYSTSTQSLYFTIQTGFKTEEAKSLANKLEAAFTKYGNPAKAMTVDDIIRQMDLGFKQNTVSVPRRIKSGLTNEEIAYFSEHRDEFPSIDIVEESVRNYDKSTIAVQLVGYLKKYRGVKDSVDKYKEMKAEEDPKLQYLDDEEVGMDGLEMLYQDVLRGKNGLKSYPVNAASRIIGPVQITNPERGDDLYLTLNKNVQMAAEQAITDQLYKLKHATSVPLREGNQATTGYAVAMEVKTGKVIAMASMPDYDPNVWSGGKISQEDLKNIQYFQSNGAIRQVYPPYDDAKQRNRHPSSLVPLGSTQKPLTVLIGLKEDLYSTDFVYHDSGVFSFGKKGYQVSVRNSSNHAYGPIDPAMSIAHSSNTFMSEMIGNKLYMKYGRKGVDIWDGYVKQFGLGVSTESGLPGESKGVVDYYHEADSGSAQSALIYASFGQQGRYTALQLAQYAAALGSRGKRMQPQFVNEIKDADGNVVQSFKPKVLNSVTYPDSYWNEIFRGMSKVSVQGFDGANYSFLRKTGTSEQDVGDRKKVENAVFIALAPAENPVIAVSVVIPDGGFGGYGAAPVARQIIDAYDDYIGLNGTPRKAANAPASGGAAGNASAGTAPAGTAATGTANTDTAAAAGAAR</sequence>
<dbReference type="OrthoDB" id="9770103at2"/>
<evidence type="ECO:0000256" key="4">
    <source>
        <dbReference type="ARBA" id="ARBA00022475"/>
    </source>
</evidence>
<evidence type="ECO:0000256" key="10">
    <source>
        <dbReference type="ARBA" id="ARBA00023316"/>
    </source>
</evidence>
<reference evidence="15 16" key="1">
    <citation type="journal article" date="2015" name="J. Biotechnol.">
        <title>Complete genome sequence of Paenibacillus beijingensis 7188(T) (=DSM 24997(T)), a novel rhizobacterium from jujube garden soil.</title>
        <authorList>
            <person name="Kwak Y."/>
            <person name="Shin J.H."/>
        </authorList>
    </citation>
    <scope>NUCLEOTIDE SEQUENCE [LARGE SCALE GENOMIC DNA]</scope>
    <source>
        <strain evidence="15 16">DSM 24997</strain>
    </source>
</reference>
<protein>
    <submittedName>
        <fullName evidence="15">Cell division protein FtsI</fullName>
    </submittedName>
</protein>
<comment type="similarity">
    <text evidence="3">Belongs to the transpeptidase family.</text>
</comment>
<dbReference type="GO" id="GO:0071972">
    <property type="term" value="F:peptidoglycan L,D-transpeptidase activity"/>
    <property type="evidence" value="ECO:0007669"/>
    <property type="project" value="TreeGrafter"/>
</dbReference>
<dbReference type="PATRIC" id="fig|1126833.4.peg.3455"/>
<keyword evidence="6" id="KW-0133">Cell shape</keyword>
<evidence type="ECO:0000256" key="1">
    <source>
        <dbReference type="ARBA" id="ARBA00004167"/>
    </source>
</evidence>
<dbReference type="SUPFAM" id="SSF56601">
    <property type="entry name" value="beta-lactamase/transpeptidase-like"/>
    <property type="match status" value="1"/>
</dbReference>
<keyword evidence="15" id="KW-0132">Cell division</keyword>
<keyword evidence="5 12" id="KW-0812">Transmembrane</keyword>
<dbReference type="GO" id="GO:0005886">
    <property type="term" value="C:plasma membrane"/>
    <property type="evidence" value="ECO:0007669"/>
    <property type="project" value="UniProtKB-SubCell"/>
</dbReference>
<dbReference type="Gene3D" id="3.40.710.10">
    <property type="entry name" value="DD-peptidase/beta-lactamase superfamily"/>
    <property type="match status" value="1"/>
</dbReference>
<keyword evidence="7" id="KW-0573">Peptidoglycan synthesis</keyword>
<dbReference type="STRING" id="1126833.VN24_15780"/>
<organism evidence="15 16">
    <name type="scientific">Paenibacillus beijingensis</name>
    <dbReference type="NCBI Taxonomy" id="1126833"/>
    <lineage>
        <taxon>Bacteria</taxon>
        <taxon>Bacillati</taxon>
        <taxon>Bacillota</taxon>
        <taxon>Bacilli</taxon>
        <taxon>Bacillales</taxon>
        <taxon>Paenibacillaceae</taxon>
        <taxon>Paenibacillus</taxon>
    </lineage>
</organism>
<evidence type="ECO:0000256" key="5">
    <source>
        <dbReference type="ARBA" id="ARBA00022692"/>
    </source>
</evidence>
<evidence type="ECO:0000256" key="9">
    <source>
        <dbReference type="ARBA" id="ARBA00023136"/>
    </source>
</evidence>
<gene>
    <name evidence="15" type="ORF">VN24_15780</name>
</gene>
<dbReference type="SUPFAM" id="SSF56519">
    <property type="entry name" value="Penicillin binding protein dimerisation domain"/>
    <property type="match status" value="1"/>
</dbReference>
<evidence type="ECO:0000256" key="6">
    <source>
        <dbReference type="ARBA" id="ARBA00022960"/>
    </source>
</evidence>
<keyword evidence="10" id="KW-0961">Cell wall biogenesis/degradation</keyword>
<feature type="domain" description="Penicillin-binding protein transpeptidase" evidence="13">
    <location>
        <begin position="308"/>
        <end position="648"/>
    </location>
</feature>
<evidence type="ECO:0000256" key="11">
    <source>
        <dbReference type="SAM" id="MobiDB-lite"/>
    </source>
</evidence>
<dbReference type="Proteomes" id="UP000032633">
    <property type="component" value="Chromosome"/>
</dbReference>
<evidence type="ECO:0000256" key="3">
    <source>
        <dbReference type="ARBA" id="ARBA00007171"/>
    </source>
</evidence>
<dbReference type="PANTHER" id="PTHR30627:SF2">
    <property type="entry name" value="PEPTIDOGLYCAN D,D-TRANSPEPTIDASE MRDA"/>
    <property type="match status" value="1"/>
</dbReference>
<accession>A0A0D5NKU7</accession>
<keyword evidence="15" id="KW-0131">Cell cycle</keyword>
<dbReference type="Pfam" id="PF03717">
    <property type="entry name" value="PBP_dimer"/>
    <property type="match status" value="1"/>
</dbReference>
<evidence type="ECO:0000259" key="14">
    <source>
        <dbReference type="Pfam" id="PF03717"/>
    </source>
</evidence>
<name>A0A0D5NKU7_9BACL</name>
<proteinExistence type="inferred from homology"/>
<keyword evidence="8 12" id="KW-1133">Transmembrane helix</keyword>
<reference evidence="16" key="2">
    <citation type="submission" date="2015-03" db="EMBL/GenBank/DDBJ databases">
        <title>Genome sequence of Paenibacillus beijingensis strain DSM 24997T.</title>
        <authorList>
            <person name="Kwak Y."/>
            <person name="Shin J.-H."/>
        </authorList>
    </citation>
    <scope>NUCLEOTIDE SEQUENCE [LARGE SCALE GENOMIC DNA]</scope>
    <source>
        <strain evidence="16">DSM 24997</strain>
    </source>
</reference>
<dbReference type="PANTHER" id="PTHR30627">
    <property type="entry name" value="PEPTIDOGLYCAN D,D-TRANSPEPTIDASE"/>
    <property type="match status" value="1"/>
</dbReference>
<dbReference type="GO" id="GO:0008658">
    <property type="term" value="F:penicillin binding"/>
    <property type="evidence" value="ECO:0007669"/>
    <property type="project" value="InterPro"/>
</dbReference>
<dbReference type="GO" id="GO:0071555">
    <property type="term" value="P:cell wall organization"/>
    <property type="evidence" value="ECO:0007669"/>
    <property type="project" value="UniProtKB-KW"/>
</dbReference>
<keyword evidence="16" id="KW-1185">Reference proteome</keyword>
<evidence type="ECO:0000256" key="12">
    <source>
        <dbReference type="SAM" id="Phobius"/>
    </source>
</evidence>
<evidence type="ECO:0000313" key="15">
    <source>
        <dbReference type="EMBL" id="AJY75745.1"/>
    </source>
</evidence>
<dbReference type="AlphaFoldDB" id="A0A0D5NKU7"/>
<dbReference type="InterPro" id="IPR050515">
    <property type="entry name" value="Beta-lactam/transpept"/>
</dbReference>
<dbReference type="InterPro" id="IPR001460">
    <property type="entry name" value="PCN-bd_Tpept"/>
</dbReference>
<evidence type="ECO:0000256" key="2">
    <source>
        <dbReference type="ARBA" id="ARBA00004236"/>
    </source>
</evidence>
<evidence type="ECO:0000256" key="7">
    <source>
        <dbReference type="ARBA" id="ARBA00022984"/>
    </source>
</evidence>
<evidence type="ECO:0000259" key="13">
    <source>
        <dbReference type="Pfam" id="PF00905"/>
    </source>
</evidence>
<keyword evidence="4" id="KW-1003">Cell membrane</keyword>
<dbReference type="InterPro" id="IPR036138">
    <property type="entry name" value="PBP_dimer_sf"/>
</dbReference>
<dbReference type="Gene3D" id="3.90.1310.10">
    <property type="entry name" value="Penicillin-binding protein 2a (Domain 2)"/>
    <property type="match status" value="1"/>
</dbReference>
<dbReference type="InterPro" id="IPR012338">
    <property type="entry name" value="Beta-lactam/transpept-like"/>
</dbReference>
<dbReference type="GO" id="GO:0009252">
    <property type="term" value="P:peptidoglycan biosynthetic process"/>
    <property type="evidence" value="ECO:0007669"/>
    <property type="project" value="UniProtKB-KW"/>
</dbReference>
<evidence type="ECO:0000256" key="8">
    <source>
        <dbReference type="ARBA" id="ARBA00022989"/>
    </source>
</evidence>
<dbReference type="KEGG" id="pbj:VN24_15780"/>
<dbReference type="Pfam" id="PF00905">
    <property type="entry name" value="Transpeptidase"/>
    <property type="match status" value="1"/>
</dbReference>
<dbReference type="RefSeq" id="WP_045671173.1">
    <property type="nucleotide sequence ID" value="NZ_CP011058.1"/>
</dbReference>
<dbReference type="InterPro" id="IPR005311">
    <property type="entry name" value="PBP_dimer"/>
</dbReference>
<dbReference type="EMBL" id="CP011058">
    <property type="protein sequence ID" value="AJY75745.1"/>
    <property type="molecule type" value="Genomic_DNA"/>
</dbReference>
<keyword evidence="9 12" id="KW-0472">Membrane</keyword>